<evidence type="ECO:0000256" key="2">
    <source>
        <dbReference type="SAM" id="Coils"/>
    </source>
</evidence>
<gene>
    <name evidence="3" type="primary">LOC109690251</name>
</gene>
<dbReference type="PANTHER" id="PTHR10098">
    <property type="entry name" value="RAPSYN-RELATED"/>
    <property type="match status" value="1"/>
</dbReference>
<dbReference type="Pfam" id="PF13181">
    <property type="entry name" value="TPR_8"/>
    <property type="match status" value="1"/>
</dbReference>
<protein>
    <submittedName>
        <fullName evidence="3">Tetratricopeptide repeat protein 28-like</fullName>
    </submittedName>
</protein>
<organism evidence="3">
    <name type="scientific">Castor canadensis</name>
    <name type="common">American beaver</name>
    <dbReference type="NCBI Taxonomy" id="51338"/>
    <lineage>
        <taxon>Eukaryota</taxon>
        <taxon>Metazoa</taxon>
        <taxon>Chordata</taxon>
        <taxon>Craniata</taxon>
        <taxon>Vertebrata</taxon>
        <taxon>Euteleostomi</taxon>
        <taxon>Mammalia</taxon>
        <taxon>Eutheria</taxon>
        <taxon>Euarchontoglires</taxon>
        <taxon>Glires</taxon>
        <taxon>Rodentia</taxon>
        <taxon>Castorimorpha</taxon>
        <taxon>Castoridae</taxon>
        <taxon>Castor</taxon>
    </lineage>
</organism>
<feature type="repeat" description="TPR" evidence="1">
    <location>
        <begin position="189"/>
        <end position="222"/>
    </location>
</feature>
<keyword evidence="2" id="KW-0175">Coiled coil</keyword>
<dbReference type="KEGG" id="ccan:109690251"/>
<dbReference type="PROSITE" id="PS50005">
    <property type="entry name" value="TPR"/>
    <property type="match status" value="4"/>
</dbReference>
<accession>A0A8B7V1N6</accession>
<feature type="repeat" description="TPR" evidence="1">
    <location>
        <begin position="269"/>
        <end position="302"/>
    </location>
</feature>
<dbReference type="Gene3D" id="1.25.40.10">
    <property type="entry name" value="Tetratricopeptide repeat domain"/>
    <property type="match status" value="2"/>
</dbReference>
<keyword evidence="1" id="KW-0802">TPR repeat</keyword>
<feature type="repeat" description="TPR" evidence="1">
    <location>
        <begin position="149"/>
        <end position="182"/>
    </location>
</feature>
<proteinExistence type="predicted"/>
<evidence type="ECO:0000313" key="3">
    <source>
        <dbReference type="RefSeq" id="XP_020025089.1"/>
    </source>
</evidence>
<feature type="repeat" description="TPR" evidence="1">
    <location>
        <begin position="38"/>
        <end position="71"/>
    </location>
</feature>
<evidence type="ECO:0000256" key="1">
    <source>
        <dbReference type="PROSITE-ProRule" id="PRU00339"/>
    </source>
</evidence>
<dbReference type="InterPro" id="IPR019734">
    <property type="entry name" value="TPR_rpt"/>
</dbReference>
<dbReference type="PROSITE" id="PS50293">
    <property type="entry name" value="TPR_REGION"/>
    <property type="match status" value="1"/>
</dbReference>
<reference evidence="3" key="1">
    <citation type="submission" date="2025-08" db="UniProtKB">
        <authorList>
            <consortium name="RefSeq"/>
        </authorList>
    </citation>
    <scope>IDENTIFICATION</scope>
    <source>
        <tissue evidence="3">Leukocyte</tissue>
    </source>
</reference>
<dbReference type="AlphaFoldDB" id="A0A8B7V1N6"/>
<dbReference type="SUPFAM" id="SSF48452">
    <property type="entry name" value="TPR-like"/>
    <property type="match status" value="3"/>
</dbReference>
<dbReference type="Pfam" id="PF13424">
    <property type="entry name" value="TPR_12"/>
    <property type="match status" value="3"/>
</dbReference>
<dbReference type="OrthoDB" id="626167at2759"/>
<dbReference type="PANTHER" id="PTHR10098:SF108">
    <property type="entry name" value="TETRATRICOPEPTIDE REPEAT PROTEIN 28"/>
    <property type="match status" value="1"/>
</dbReference>
<feature type="coiled-coil region" evidence="2">
    <location>
        <begin position="162"/>
        <end position="189"/>
    </location>
</feature>
<sequence>MGITKMNMAVMEEAIGYFEQQLATLQQLSGNESVLDRGRAYGNLGDCYEALGDYEEAIKHYDQYLSVAQSLNRMQDQAKAYRGLGNAHSVAGQRVLSSQTRGTREGAPVCRMYALTREDEGDGKPAASPRVLEKRLVVAHELGEAFNKAQAYGELGSLHSQLGNYEQAISCLERQLNLAREMKDRALESDAACGLGGVYQQMGEYDRALQYHQLDLQIAEETNNPTCQGRAYGNLGLTYESLGTFERAVVYQEQHLSIAAQMNDLVAKTVSYSSLGRTHHALQNYSQAVMYLQEGLRLAEQLGRREDEAKIRHGLGLSLWASGNLEEAQHQLYRASALFETIRHEAQLSTDYKLSLFDLQTSSYQALQRVLVSLGHHDEALAVAERGRTRAFADLLVERQTGQQGSDPYSPVTIDQILETVNGQRGLVLYYSLAAGYLYSWLLAPGAGILKFHEHYLADSVVEVG</sequence>
<dbReference type="SMART" id="SM00028">
    <property type="entry name" value="TPR"/>
    <property type="match status" value="6"/>
</dbReference>
<dbReference type="RefSeq" id="XP_020025089.1">
    <property type="nucleotide sequence ID" value="XM_020169500.1"/>
</dbReference>
<name>A0A8B7V1N6_CASCN</name>
<dbReference type="InterPro" id="IPR011990">
    <property type="entry name" value="TPR-like_helical_dom_sf"/>
</dbReference>
<dbReference type="FunFam" id="1.25.40.10:FF:001762">
    <property type="entry name" value="Tetratricopeptide repeat domain 28"/>
    <property type="match status" value="1"/>
</dbReference>